<dbReference type="EnsemblMetazoa" id="CLYHEMT009633.1">
    <property type="protein sequence ID" value="CLYHEMP009633.1"/>
    <property type="gene ID" value="CLYHEMG009633"/>
</dbReference>
<dbReference type="AlphaFoldDB" id="A0A7M5VBH2"/>
<dbReference type="InterPro" id="IPR055401">
    <property type="entry name" value="CEMIP_beta-hel_dom"/>
</dbReference>
<proteinExistence type="predicted"/>
<dbReference type="EnsemblMetazoa" id="CLYHEMT009633.3">
    <property type="protein sequence ID" value="CLYHEMP009633.3"/>
    <property type="gene ID" value="CLYHEMG009633"/>
</dbReference>
<dbReference type="Pfam" id="PF24606">
    <property type="entry name" value="CEMIP_beta-hel"/>
    <property type="match status" value="1"/>
</dbReference>
<keyword evidence="4" id="KW-1185">Reference proteome</keyword>
<dbReference type="PANTHER" id="PTHR46769">
    <property type="entry name" value="POLYCYSTIC KIDNEY AND HEPATIC DISEASE 1 (AUTOSOMAL RECESSIVE)-LIKE 1"/>
    <property type="match status" value="1"/>
</dbReference>
<evidence type="ECO:0000256" key="1">
    <source>
        <dbReference type="ARBA" id="ARBA00022729"/>
    </source>
</evidence>
<evidence type="ECO:0000259" key="2">
    <source>
        <dbReference type="Pfam" id="PF24606"/>
    </source>
</evidence>
<keyword evidence="1" id="KW-0732">Signal</keyword>
<dbReference type="PANTHER" id="PTHR46769:SF2">
    <property type="entry name" value="FIBROCYSTIN-L ISOFORM 2 PRECURSOR-RELATED"/>
    <property type="match status" value="1"/>
</dbReference>
<organism evidence="3 4">
    <name type="scientific">Clytia hemisphaerica</name>
    <dbReference type="NCBI Taxonomy" id="252671"/>
    <lineage>
        <taxon>Eukaryota</taxon>
        <taxon>Metazoa</taxon>
        <taxon>Cnidaria</taxon>
        <taxon>Hydrozoa</taxon>
        <taxon>Hydroidolina</taxon>
        <taxon>Leptothecata</taxon>
        <taxon>Obeliida</taxon>
        <taxon>Clytiidae</taxon>
        <taxon>Clytia</taxon>
    </lineage>
</organism>
<dbReference type="EnsemblMetazoa" id="CLYHEMT009633.2">
    <property type="protein sequence ID" value="CLYHEMP009633.2"/>
    <property type="gene ID" value="CLYHEMG009633"/>
</dbReference>
<dbReference type="EnsemblMetazoa" id="CLYHEMT009633.4">
    <property type="protein sequence ID" value="CLYHEMP009633.4"/>
    <property type="gene ID" value="CLYHEMG009633"/>
</dbReference>
<evidence type="ECO:0000313" key="3">
    <source>
        <dbReference type="EnsemblMetazoa" id="CLYHEMP009633.4"/>
    </source>
</evidence>
<dbReference type="OrthoDB" id="120976at2759"/>
<reference evidence="3" key="1">
    <citation type="submission" date="2021-01" db="UniProtKB">
        <authorList>
            <consortium name="EnsemblMetazoa"/>
        </authorList>
    </citation>
    <scope>IDENTIFICATION</scope>
</reference>
<protein>
    <recommendedName>
        <fullName evidence="2">CEMIP beta-helix domain-containing protein</fullName>
    </recommendedName>
</protein>
<dbReference type="InterPro" id="IPR052387">
    <property type="entry name" value="Fibrocystin"/>
</dbReference>
<accession>A0A7M5VBH2</accession>
<sequence length="151" mass="16992">MHHVHNLVVERNVIYDIRGNAYFMEDGIKTGNVVRYNLAVFVIPSSSGLNVDITPASYWVTNANNTVSHNAAAGGSHFGYWYQMFKHPDGPSFDVNICPRNVPMLEFQNNTAHSFGRYGLWIFPIYHPMVGGDCNSRVHEPAHFHSLTGLE</sequence>
<dbReference type="Proteomes" id="UP000594262">
    <property type="component" value="Unplaced"/>
</dbReference>
<name>A0A7M5VBH2_9CNID</name>
<feature type="domain" description="CEMIP beta-helix" evidence="2">
    <location>
        <begin position="2"/>
        <end position="120"/>
    </location>
</feature>
<evidence type="ECO:0000313" key="4">
    <source>
        <dbReference type="Proteomes" id="UP000594262"/>
    </source>
</evidence>